<sequence length="311" mass="34900">MIVLGVIYVVAGLMEMIPLNLIPQSNINDSPVLMRRASIDDARYYANVAGAAFCQAARVQNFTCYPYCTDTIAGTFSTPPTSKVQVLKTFYNPIADIKAYVATIPQRNEVVIAMATGLVQTNRIFILSALLTRLDIRHPLNNNTHIETNNVLVHAPLLHVARLLFAEYRATLQQEAKTGKTVVFTGHSVGAELGILSAIIAHQELNIPWAQIRYLGYGMVRIGNREFARWLNQQRVEATHVVNHNDKIVHLLANFNNYQHFGNEIFLTKHGDIRLCDNRYFEDPHCSTTEADPKGQDPHLKAFQTNFGLLC</sequence>
<evidence type="ECO:0000313" key="2">
    <source>
        <dbReference type="Proteomes" id="UP001165960"/>
    </source>
</evidence>
<gene>
    <name evidence="1" type="ORF">DSO57_1022788</name>
</gene>
<dbReference type="Proteomes" id="UP001165960">
    <property type="component" value="Unassembled WGS sequence"/>
</dbReference>
<proteinExistence type="predicted"/>
<reference evidence="1" key="1">
    <citation type="submission" date="2022-04" db="EMBL/GenBank/DDBJ databases">
        <title>Genome of the entomopathogenic fungus Entomophthora muscae.</title>
        <authorList>
            <person name="Elya C."/>
            <person name="Lovett B.R."/>
            <person name="Lee E."/>
            <person name="Macias A.M."/>
            <person name="Hajek A.E."/>
            <person name="De Bivort B.L."/>
            <person name="Kasson M.T."/>
            <person name="De Fine Licht H.H."/>
            <person name="Stajich J.E."/>
        </authorList>
    </citation>
    <scope>NUCLEOTIDE SEQUENCE</scope>
    <source>
        <strain evidence="1">Berkeley</strain>
    </source>
</reference>
<protein>
    <submittedName>
        <fullName evidence="1">Uncharacterized protein</fullName>
    </submittedName>
</protein>
<keyword evidence="2" id="KW-1185">Reference proteome</keyword>
<comment type="caution">
    <text evidence="1">The sequence shown here is derived from an EMBL/GenBank/DDBJ whole genome shotgun (WGS) entry which is preliminary data.</text>
</comment>
<organism evidence="1 2">
    <name type="scientific">Entomophthora muscae</name>
    <dbReference type="NCBI Taxonomy" id="34485"/>
    <lineage>
        <taxon>Eukaryota</taxon>
        <taxon>Fungi</taxon>
        <taxon>Fungi incertae sedis</taxon>
        <taxon>Zoopagomycota</taxon>
        <taxon>Entomophthoromycotina</taxon>
        <taxon>Entomophthoromycetes</taxon>
        <taxon>Entomophthorales</taxon>
        <taxon>Entomophthoraceae</taxon>
        <taxon>Entomophthora</taxon>
    </lineage>
</organism>
<dbReference type="EMBL" id="QTSX02004376">
    <property type="protein sequence ID" value="KAJ9065147.1"/>
    <property type="molecule type" value="Genomic_DNA"/>
</dbReference>
<evidence type="ECO:0000313" key="1">
    <source>
        <dbReference type="EMBL" id="KAJ9065147.1"/>
    </source>
</evidence>
<name>A0ACC2SSP8_9FUNG</name>
<accession>A0ACC2SSP8</accession>